<dbReference type="Gene3D" id="3.20.20.70">
    <property type="entry name" value="Aldolase class I"/>
    <property type="match status" value="1"/>
</dbReference>
<keyword evidence="2 3" id="KW-0456">Lyase</keyword>
<reference evidence="5" key="1">
    <citation type="journal article" date="2019" name="Int. J. Syst. Evol. Microbiol.">
        <title>The Global Catalogue of Microorganisms (GCM) 10K type strain sequencing project: providing services to taxonomists for standard genome sequencing and annotation.</title>
        <authorList>
            <consortium name="The Broad Institute Genomics Platform"/>
            <consortium name="The Broad Institute Genome Sequencing Center for Infectious Disease"/>
            <person name="Wu L."/>
            <person name="Ma J."/>
        </authorList>
    </citation>
    <scope>NUCLEOTIDE SEQUENCE [LARGE SCALE GENOMIC DNA]</scope>
    <source>
        <strain evidence="5">KCTC 52366</strain>
    </source>
</reference>
<name>A0ABV7GW30_9RHOB</name>
<accession>A0ABV7GW30</accession>
<evidence type="ECO:0000313" key="4">
    <source>
        <dbReference type="EMBL" id="MFC3144518.1"/>
    </source>
</evidence>
<dbReference type="EMBL" id="JBHRTB010000010">
    <property type="protein sequence ID" value="MFC3144518.1"/>
    <property type="molecule type" value="Genomic_DNA"/>
</dbReference>
<dbReference type="InterPro" id="IPR013785">
    <property type="entry name" value="Aldolase_TIM"/>
</dbReference>
<keyword evidence="5" id="KW-1185">Reference proteome</keyword>
<dbReference type="Pfam" id="PF00701">
    <property type="entry name" value="DHDPS"/>
    <property type="match status" value="1"/>
</dbReference>
<dbReference type="SMART" id="SM01130">
    <property type="entry name" value="DHDPS"/>
    <property type="match status" value="1"/>
</dbReference>
<dbReference type="PANTHER" id="PTHR12128">
    <property type="entry name" value="DIHYDRODIPICOLINATE SYNTHASE"/>
    <property type="match status" value="1"/>
</dbReference>
<dbReference type="SUPFAM" id="SSF51569">
    <property type="entry name" value="Aldolase"/>
    <property type="match status" value="1"/>
</dbReference>
<evidence type="ECO:0000313" key="5">
    <source>
        <dbReference type="Proteomes" id="UP001595632"/>
    </source>
</evidence>
<comment type="similarity">
    <text evidence="1 3">Belongs to the DapA family.</text>
</comment>
<dbReference type="Proteomes" id="UP001595632">
    <property type="component" value="Unassembled WGS sequence"/>
</dbReference>
<gene>
    <name evidence="4" type="ORF">ACFOGP_17465</name>
</gene>
<evidence type="ECO:0000256" key="2">
    <source>
        <dbReference type="ARBA" id="ARBA00023239"/>
    </source>
</evidence>
<comment type="caution">
    <text evidence="4">The sequence shown here is derived from an EMBL/GenBank/DDBJ whole genome shotgun (WGS) entry which is preliminary data.</text>
</comment>
<proteinExistence type="inferred from homology"/>
<dbReference type="InterPro" id="IPR002220">
    <property type="entry name" value="DapA-like"/>
</dbReference>
<evidence type="ECO:0000256" key="1">
    <source>
        <dbReference type="ARBA" id="ARBA00007592"/>
    </source>
</evidence>
<dbReference type="CDD" id="cd00408">
    <property type="entry name" value="DHDPS-like"/>
    <property type="match status" value="1"/>
</dbReference>
<dbReference type="RefSeq" id="WP_275633779.1">
    <property type="nucleotide sequence ID" value="NZ_JARGYD010000006.1"/>
</dbReference>
<organism evidence="4 5">
    <name type="scientific">Psychromarinibacter halotolerans</name>
    <dbReference type="NCBI Taxonomy" id="1775175"/>
    <lineage>
        <taxon>Bacteria</taxon>
        <taxon>Pseudomonadati</taxon>
        <taxon>Pseudomonadota</taxon>
        <taxon>Alphaproteobacteria</taxon>
        <taxon>Rhodobacterales</taxon>
        <taxon>Paracoccaceae</taxon>
        <taxon>Psychromarinibacter</taxon>
    </lineage>
</organism>
<evidence type="ECO:0000256" key="3">
    <source>
        <dbReference type="PIRNR" id="PIRNR001365"/>
    </source>
</evidence>
<dbReference type="PIRSF" id="PIRSF001365">
    <property type="entry name" value="DHDPS"/>
    <property type="match status" value="1"/>
</dbReference>
<sequence length="309" mass="32908">MPLITARSNGVFTISATPFAEDGSLDLDSTDRLTDFYVKEDASGLTILGMMGEASKLTQPEARTFVERVIGRVPDLPVVVGVSASGLVAISELTKAAMDAGAAGVMVAPPPSLTTNETIEAYYTNVVDAIGTDVPLVLQDFPLSTTVPISTATLGRIFEAHPSIVMLKHEDWPGLEKISALRKAEAEGRRRTAILCGNGGMFLPEEMARGADGAMTGFCFPRMMADVCKLMTAGEIEHARDIFDAYLPLVRYEQQPGVGLAVRKYVFHARGVIASSKIRAPGAPLAPAAVAEVETLIKRQEARLADLCG</sequence>
<dbReference type="PANTHER" id="PTHR12128:SF66">
    <property type="entry name" value="4-HYDROXY-2-OXOGLUTARATE ALDOLASE, MITOCHONDRIAL"/>
    <property type="match status" value="1"/>
</dbReference>
<protein>
    <submittedName>
        <fullName evidence="4">Dihydrodipicolinate synthase family protein</fullName>
    </submittedName>
</protein>